<evidence type="ECO:0000313" key="3">
    <source>
        <dbReference type="EMBL" id="KAG8463281.1"/>
    </source>
</evidence>
<dbReference type="OMA" id="IESCCAG"/>
<dbReference type="PANTHER" id="PTHR45655:SF13">
    <property type="entry name" value="SOLUBLE GUANYLATE CYCLASE GCY-32-RELATED"/>
    <property type="match status" value="1"/>
</dbReference>
<dbReference type="InterPro" id="IPR011644">
    <property type="entry name" value="Heme_NO-bd"/>
</dbReference>
<dbReference type="InterPro" id="IPR024096">
    <property type="entry name" value="NO_sig/Golgi_transp_ligand-bd"/>
</dbReference>
<dbReference type="SUPFAM" id="SSF111126">
    <property type="entry name" value="Ligand-binding domain in the NO signalling and Golgi transport"/>
    <property type="match status" value="1"/>
</dbReference>
<dbReference type="EMBL" id="JAGTXO010000016">
    <property type="protein sequence ID" value="KAG8463281.1"/>
    <property type="molecule type" value="Genomic_DNA"/>
</dbReference>
<dbReference type="OrthoDB" id="430688at2759"/>
<evidence type="ECO:0000313" key="4">
    <source>
        <dbReference type="Proteomes" id="UP000751190"/>
    </source>
</evidence>
<dbReference type="PANTHER" id="PTHR45655">
    <property type="entry name" value="GUANYLATE CYCLASE SOLUBLE SUBUNIT BETA-2"/>
    <property type="match status" value="1"/>
</dbReference>
<proteinExistence type="predicted"/>
<dbReference type="GO" id="GO:0020037">
    <property type="term" value="F:heme binding"/>
    <property type="evidence" value="ECO:0007669"/>
    <property type="project" value="InterPro"/>
</dbReference>
<comment type="caution">
    <text evidence="3">The sequence shown here is derived from an EMBL/GenBank/DDBJ whole genome shotgun (WGS) entry which is preliminary data.</text>
</comment>
<evidence type="ECO:0000259" key="2">
    <source>
        <dbReference type="Pfam" id="PF07700"/>
    </source>
</evidence>
<gene>
    <name evidence="3" type="ORF">KFE25_004792</name>
</gene>
<evidence type="ECO:0000256" key="1">
    <source>
        <dbReference type="SAM" id="MobiDB-lite"/>
    </source>
</evidence>
<feature type="region of interest" description="Disordered" evidence="1">
    <location>
        <begin position="422"/>
        <end position="447"/>
    </location>
</feature>
<feature type="domain" description="Heme NO-binding" evidence="2">
    <location>
        <begin position="3"/>
        <end position="153"/>
    </location>
</feature>
<organism evidence="3 4">
    <name type="scientific">Diacronema lutheri</name>
    <name type="common">Unicellular marine alga</name>
    <name type="synonym">Monochrysis lutheri</name>
    <dbReference type="NCBI Taxonomy" id="2081491"/>
    <lineage>
        <taxon>Eukaryota</taxon>
        <taxon>Haptista</taxon>
        <taxon>Haptophyta</taxon>
        <taxon>Pavlovophyceae</taxon>
        <taxon>Pavlovales</taxon>
        <taxon>Pavlovaceae</taxon>
        <taxon>Diacronema</taxon>
    </lineage>
</organism>
<dbReference type="InterPro" id="IPR038158">
    <property type="entry name" value="H-NOX_domain_sf"/>
</dbReference>
<protein>
    <recommendedName>
        <fullName evidence="2">Heme NO-binding domain-containing protein</fullName>
    </recommendedName>
</protein>
<dbReference type="AlphaFoldDB" id="A0A8J6C9R4"/>
<accession>A0A8J6C9R4</accession>
<keyword evidence="4" id="KW-1185">Reference proteome</keyword>
<dbReference type="Pfam" id="PF07700">
    <property type="entry name" value="HNOB"/>
    <property type="match status" value="1"/>
</dbReference>
<sequence length="779" mass="84775">MHGIVHLALRAFVADDAAWQSVLREAGVVDEDAILDAVQYADATTLALFRATAAERNLDPSAALGALGEHFVDWLAEMGHMRMLDALGTTLDDVLRNVNTLHHNFWRTHRGAHFPILKVDGRSADGTLVISYASSRGEVFVPFAAGVVRAVARLVTGAALGMRRLDAPHAGFDATWACTLVADDPPLAPSPNARARTAREVRVSRGWHHALIESCCAGAPPAPPAPQPRARWAWWTREASVSRPSSTQTAVATRPSSARDVSPAFSARWVPFHNLALAALARVSHSASARASTASRGLEEPTLVEQLDQLLLALPGLADPGAALMRAVRCGKVAADFVDVGELARASAFWRTNVGTIADYELSAPASFATRFVSHTWLPPADWRELMGAKLDYSDVKAAVLASAARDVVWERRRHVGRARVLASGHASRGDAPPTRAPGASPAADDARLAQQPAPIERWQDVTLWVDKCCVAQQHPIMVPTIAMLEQFVRRCEGMIVLFTWDFFERLWCVYEWALFLVLHDTEHVQLCVDFFLSERTLQRYVAAIREFKLARARTYYTSDIGLMRERIEAMYQSVEHFERFVQLAVISLIAVVVAKRASPIPEAASAENDLLVWARLAAELGFAQLADVLARARPAAWLAHGAPAEGGGVSARMRWMVGGKTWRAHLASRVDSWYQHELKPLFCASRALAVRPAFLDLKSPSPLTATEWQAAARSAYACRLASSTHATLGDGAHGEQAVRAPPVRRESIASMCSLSSVETGVVHEVRTATGRIAAATTG</sequence>
<name>A0A8J6C9R4_DIALT</name>
<dbReference type="Proteomes" id="UP000751190">
    <property type="component" value="Unassembled WGS sequence"/>
</dbReference>
<reference evidence="3" key="1">
    <citation type="submission" date="2021-05" db="EMBL/GenBank/DDBJ databases">
        <title>The genome of the haptophyte Pavlova lutheri (Diacronema luteri, Pavlovales) - a model for lipid biosynthesis in eukaryotic algae.</title>
        <authorList>
            <person name="Hulatt C.J."/>
            <person name="Posewitz M.C."/>
        </authorList>
    </citation>
    <scope>NUCLEOTIDE SEQUENCE</scope>
    <source>
        <strain evidence="3">NIVA-4/92</strain>
    </source>
</reference>
<dbReference type="Gene3D" id="3.90.1520.10">
    <property type="entry name" value="H-NOX domain"/>
    <property type="match status" value="1"/>
</dbReference>